<dbReference type="InterPro" id="IPR016024">
    <property type="entry name" value="ARM-type_fold"/>
</dbReference>
<dbReference type="InterPro" id="IPR011989">
    <property type="entry name" value="ARM-like"/>
</dbReference>
<accession>A0A4D4MUS9</accession>
<dbReference type="EMBL" id="BJHY01000001">
    <property type="protein sequence ID" value="GDY74857.1"/>
    <property type="molecule type" value="Genomic_DNA"/>
</dbReference>
<organism evidence="1 2">
    <name type="scientific">Streptomyces avermitilis</name>
    <dbReference type="NCBI Taxonomy" id="33903"/>
    <lineage>
        <taxon>Bacteria</taxon>
        <taxon>Bacillati</taxon>
        <taxon>Actinomycetota</taxon>
        <taxon>Actinomycetes</taxon>
        <taxon>Kitasatosporales</taxon>
        <taxon>Streptomycetaceae</taxon>
        <taxon>Streptomyces</taxon>
    </lineage>
</organism>
<evidence type="ECO:0000313" key="2">
    <source>
        <dbReference type="Proteomes" id="UP000299211"/>
    </source>
</evidence>
<reference evidence="1 2" key="1">
    <citation type="submission" date="2019-04" db="EMBL/GenBank/DDBJ databases">
        <title>Draft genome sequences of Streptomyces avermitilis ATCC 31267.</title>
        <authorList>
            <person name="Komaki H."/>
            <person name="Tamura T."/>
            <person name="Hosoyama A."/>
        </authorList>
    </citation>
    <scope>NUCLEOTIDE SEQUENCE [LARGE SCALE GENOMIC DNA]</scope>
    <source>
        <strain evidence="1 2">ATCC 31267</strain>
    </source>
</reference>
<protein>
    <recommendedName>
        <fullName evidence="3">HEAT repeat domain-containing protein</fullName>
    </recommendedName>
</protein>
<dbReference type="AlphaFoldDB" id="A0A4D4MUS9"/>
<proteinExistence type="predicted"/>
<sequence length="60" mass="6091">MPALSKSLADPNADVRKAAVLALVRHAESEGPGSPDARAALATATTDSDADVRAYASRAL</sequence>
<dbReference type="SUPFAM" id="SSF48371">
    <property type="entry name" value="ARM repeat"/>
    <property type="match status" value="1"/>
</dbReference>
<comment type="caution">
    <text evidence="1">The sequence shown here is derived from an EMBL/GenBank/DDBJ whole genome shotgun (WGS) entry which is preliminary data.</text>
</comment>
<dbReference type="Proteomes" id="UP000299211">
    <property type="component" value="Unassembled WGS sequence"/>
</dbReference>
<name>A0A4D4MUS9_STRAX</name>
<dbReference type="Gene3D" id="1.25.10.10">
    <property type="entry name" value="Leucine-rich Repeat Variant"/>
    <property type="match status" value="1"/>
</dbReference>
<evidence type="ECO:0008006" key="3">
    <source>
        <dbReference type="Google" id="ProtNLM"/>
    </source>
</evidence>
<evidence type="ECO:0000313" key="1">
    <source>
        <dbReference type="EMBL" id="GDY74857.1"/>
    </source>
</evidence>
<gene>
    <name evidence="1" type="ORF">SAV31267_043420</name>
</gene>
<dbReference type="Pfam" id="PF13646">
    <property type="entry name" value="HEAT_2"/>
    <property type="match status" value="1"/>
</dbReference>